<dbReference type="Pfam" id="PF07811">
    <property type="entry name" value="TadE"/>
    <property type="match status" value="1"/>
</dbReference>
<name>A0A512PGF0_9CELL</name>
<keyword evidence="1" id="KW-0472">Membrane</keyword>
<dbReference type="AlphaFoldDB" id="A0A512PGF0"/>
<dbReference type="InterPro" id="IPR012495">
    <property type="entry name" value="TadE-like_dom"/>
</dbReference>
<sequence>MSPARRGPTRAVALPLDEPGDRGSVTAELAVALPAVVVLLLVVLGVVHASSVRWQCADGARAGARSAALGESDAVVVQTARRAAGGAASVEVVRDGEWVTVTVGRAVTGWDAVPLDVQAQAVGRSEP</sequence>
<dbReference type="EMBL" id="BKAL01000011">
    <property type="protein sequence ID" value="GEP70261.1"/>
    <property type="molecule type" value="Genomic_DNA"/>
</dbReference>
<accession>A0A512PGF0</accession>
<organism evidence="3 4">
    <name type="scientific">Cellulomonas soli</name>
    <dbReference type="NCBI Taxonomy" id="931535"/>
    <lineage>
        <taxon>Bacteria</taxon>
        <taxon>Bacillati</taxon>
        <taxon>Actinomycetota</taxon>
        <taxon>Actinomycetes</taxon>
        <taxon>Micrococcales</taxon>
        <taxon>Cellulomonadaceae</taxon>
        <taxon>Cellulomonas</taxon>
    </lineage>
</organism>
<dbReference type="Proteomes" id="UP000321798">
    <property type="component" value="Unassembled WGS sequence"/>
</dbReference>
<feature type="transmembrane region" description="Helical" evidence="1">
    <location>
        <begin position="29"/>
        <end position="47"/>
    </location>
</feature>
<evidence type="ECO:0000256" key="1">
    <source>
        <dbReference type="SAM" id="Phobius"/>
    </source>
</evidence>
<evidence type="ECO:0000313" key="3">
    <source>
        <dbReference type="EMBL" id="GEP70261.1"/>
    </source>
</evidence>
<proteinExistence type="predicted"/>
<feature type="domain" description="TadE-like" evidence="2">
    <location>
        <begin position="23"/>
        <end position="65"/>
    </location>
</feature>
<evidence type="ECO:0000259" key="2">
    <source>
        <dbReference type="Pfam" id="PF07811"/>
    </source>
</evidence>
<dbReference type="OrthoDB" id="5150288at2"/>
<protein>
    <recommendedName>
        <fullName evidence="2">TadE-like domain-containing protein</fullName>
    </recommendedName>
</protein>
<dbReference type="InterPro" id="IPR049790">
    <property type="entry name" value="Rv3655c/TadE"/>
</dbReference>
<dbReference type="NCBIfam" id="NF041390">
    <property type="entry name" value="TadE_Rv3655c"/>
    <property type="match status" value="1"/>
</dbReference>
<reference evidence="3 4" key="1">
    <citation type="submission" date="2019-07" db="EMBL/GenBank/DDBJ databases">
        <title>Whole genome shotgun sequence of Cellulomonas soli NBRC 109434.</title>
        <authorList>
            <person name="Hosoyama A."/>
            <person name="Uohara A."/>
            <person name="Ohji S."/>
            <person name="Ichikawa N."/>
        </authorList>
    </citation>
    <scope>NUCLEOTIDE SEQUENCE [LARGE SCALE GENOMIC DNA]</scope>
    <source>
        <strain evidence="3 4">NBRC 109434</strain>
    </source>
</reference>
<evidence type="ECO:0000313" key="4">
    <source>
        <dbReference type="Proteomes" id="UP000321798"/>
    </source>
</evidence>
<keyword evidence="1" id="KW-0812">Transmembrane</keyword>
<gene>
    <name evidence="3" type="ORF">CSO01_29760</name>
</gene>
<keyword evidence="1" id="KW-1133">Transmembrane helix</keyword>
<comment type="caution">
    <text evidence="3">The sequence shown here is derived from an EMBL/GenBank/DDBJ whole genome shotgun (WGS) entry which is preliminary data.</text>
</comment>
<keyword evidence="4" id="KW-1185">Reference proteome</keyword>